<dbReference type="AlphaFoldDB" id="A0A445MDW1"/>
<protein>
    <submittedName>
        <fullName evidence="2">Uncharacterized protein</fullName>
    </submittedName>
</protein>
<proteinExistence type="predicted"/>
<feature type="compositionally biased region" description="Basic and acidic residues" evidence="1">
    <location>
        <begin position="229"/>
        <end position="249"/>
    </location>
</feature>
<feature type="region of interest" description="Disordered" evidence="1">
    <location>
        <begin position="324"/>
        <end position="350"/>
    </location>
</feature>
<feature type="compositionally biased region" description="Basic residues" evidence="1">
    <location>
        <begin position="329"/>
        <end position="345"/>
    </location>
</feature>
<feature type="compositionally biased region" description="Basic residues" evidence="1">
    <location>
        <begin position="431"/>
        <end position="442"/>
    </location>
</feature>
<organism evidence="2">
    <name type="scientific">Ensete ventricosum</name>
    <name type="common">Abyssinian banana</name>
    <name type="synonym">Musa ensete</name>
    <dbReference type="NCBI Taxonomy" id="4639"/>
    <lineage>
        <taxon>Eukaryota</taxon>
        <taxon>Viridiplantae</taxon>
        <taxon>Streptophyta</taxon>
        <taxon>Embryophyta</taxon>
        <taxon>Tracheophyta</taxon>
        <taxon>Spermatophyta</taxon>
        <taxon>Magnoliopsida</taxon>
        <taxon>Liliopsida</taxon>
        <taxon>Zingiberales</taxon>
        <taxon>Musaceae</taxon>
        <taxon>Ensete</taxon>
    </lineage>
</organism>
<feature type="compositionally biased region" description="Low complexity" evidence="1">
    <location>
        <begin position="197"/>
        <end position="221"/>
    </location>
</feature>
<sequence>MGGEKDGCGCWNLARLQQQDEGGTVDAVVAEGRRRGGRGWRRLRQQGRMATAFGRKTGRMGDGDTVEGWKAIATKEEAVIVVDDGLGCDRRSWMESRKRKQRQQVRQQQWRRRFTWVTGEDGMGSREKVVEKHGWSATVAGRRGTEVAEGRKGIGGLGCSEEGLGYDRSGWEGSGEGCGSGRAARSGEEAKEEAEEGAAGAATKEGYGRLEAAAAAGEQWGPAGGNSGREAREEGSARGEREMVADGRSRGGRRGKVYDNASDDDDVDDDNKRSNYGITAETLFSIHTGLLVDRYTYCSLPGDIADWGYFRSVTTLGGRYRAVSTEGGRKKKREKKKRVKKRKKENLKPNAALHPRAISLPAGDLYSPHWRRNVSKRREKEQGDVVGTRTARYRAVSPKIDRRRLIEGDIDRRWSIEGEIDRQRPIEGEKGKKKRKRRKKEKRSTYFPMPSSPACRPSLPAGRQRPRCHGLS</sequence>
<reference evidence="2" key="1">
    <citation type="journal article" date="2018" name="Data Brief">
        <title>Genome sequence data from 17 accessions of Ensete ventricosum, a staple food crop for millions in Ethiopia.</title>
        <authorList>
            <person name="Yemataw Z."/>
            <person name="Muzemil S."/>
            <person name="Ambachew D."/>
            <person name="Tripathi L."/>
            <person name="Tesfaye K."/>
            <person name="Chala A."/>
            <person name="Farbos A."/>
            <person name="O'Neill P."/>
            <person name="Moore K."/>
            <person name="Grant M."/>
            <person name="Studholme D.J."/>
        </authorList>
    </citation>
    <scope>NUCLEOTIDE SEQUENCE [LARGE SCALE GENOMIC DNA]</scope>
    <source>
        <tissue evidence="2">Leaf</tissue>
    </source>
</reference>
<feature type="region of interest" description="Disordered" evidence="1">
    <location>
        <begin position="418"/>
        <end position="472"/>
    </location>
</feature>
<accession>A0A445MDW1</accession>
<feature type="region of interest" description="Disordered" evidence="1">
    <location>
        <begin position="168"/>
        <end position="271"/>
    </location>
</feature>
<evidence type="ECO:0000256" key="1">
    <source>
        <dbReference type="SAM" id="MobiDB-lite"/>
    </source>
</evidence>
<dbReference type="EMBL" id="KV875684">
    <property type="protein sequence ID" value="RZR72437.1"/>
    <property type="molecule type" value="Genomic_DNA"/>
</dbReference>
<name>A0A445MDW1_ENSVE</name>
<gene>
    <name evidence="2" type="ORF">BHM03_00013409</name>
</gene>
<evidence type="ECO:0000313" key="2">
    <source>
        <dbReference type="EMBL" id="RZR72437.1"/>
    </source>
</evidence>
<feature type="compositionally biased region" description="Basic and acidic residues" evidence="1">
    <location>
        <begin position="418"/>
        <end position="430"/>
    </location>
</feature>
<dbReference type="Proteomes" id="UP000290560">
    <property type="component" value="Unassembled WGS sequence"/>
</dbReference>